<comment type="similarity">
    <text evidence="1">Belongs to the NodU/CmcH family.</text>
</comment>
<dbReference type="Gene3D" id="3.90.870.20">
    <property type="entry name" value="Carbamoyltransferase, C-terminal domain"/>
    <property type="match status" value="1"/>
</dbReference>
<organism evidence="4 5">
    <name type="scientific">Tychonema bourrellyi FEM_GT703</name>
    <dbReference type="NCBI Taxonomy" id="2040638"/>
    <lineage>
        <taxon>Bacteria</taxon>
        <taxon>Bacillati</taxon>
        <taxon>Cyanobacteriota</taxon>
        <taxon>Cyanophyceae</taxon>
        <taxon>Oscillatoriophycideae</taxon>
        <taxon>Oscillatoriales</taxon>
        <taxon>Microcoleaceae</taxon>
        <taxon>Tychonema</taxon>
    </lineage>
</organism>
<evidence type="ECO:0000256" key="1">
    <source>
        <dbReference type="ARBA" id="ARBA00006129"/>
    </source>
</evidence>
<dbReference type="InterPro" id="IPR031730">
    <property type="entry name" value="Carbam_trans_C"/>
</dbReference>
<dbReference type="InterPro" id="IPR043129">
    <property type="entry name" value="ATPase_NBD"/>
</dbReference>
<sequence>MNILGISAYYHDSAAALISDGEIIAAAQEERFSRKKHDARFPKNAIAYCLKEAKIDLQQLDRIVFYDKPLVKFERLLETYLAYAPNGFRSFLTAMPIWLKEKLYLKTILKRELAELANCKTSKLRPSLLFTEHHQSHAASAFFPSPFQKAAVLCLDGVGEWATTSVWLGEGNQLTPQWEIDFPHSLGLLYSAFTYYTGFKVNSGEYKLMGLAPYGEPKYVDKILNYLIDLKDDGTFRLNMDYFNYTVGLTMTNQKFDELFEGPPRKAEGKLTQREMDIAASIQVVTEEVVLRLCRTVKKELNVDYLCLAGGVALNCVANGRILREGIFKDIWIQPAAGDAGGALGAALAIWYQYCESERNVNLNLPANIIEPQKSQVIPTSEVAEDGTEILTTNQPVATVTKSVAHLTCRDQMRGSYLGPKFADTEIIEYLDAVKASYHRLDDAELMPQLAEILEQGNVVGWFQGRMEFGPRALGGRSIIGDPRNAKMQSVMNLKIKYRESFRPFAPSILAERVADYFEMDHSSPYMLLVAPVKASLRIPMTAEQEQLFGIDKLNVPRSEIPSVTHVDYSARVQTVHKETNPRYYDLISHFERRSGCSILVNTSFNVRGEPIVCTPEDAYRCFMRTEMDYLVLENFLLPKSEQIPWKQDDAWKNEFELD</sequence>
<dbReference type="EMBL" id="NXIB02000038">
    <property type="protein sequence ID" value="PHX55873.1"/>
    <property type="molecule type" value="Genomic_DNA"/>
</dbReference>
<evidence type="ECO:0000259" key="2">
    <source>
        <dbReference type="Pfam" id="PF02543"/>
    </source>
</evidence>
<dbReference type="InterPro" id="IPR038152">
    <property type="entry name" value="Carbam_trans_C_sf"/>
</dbReference>
<evidence type="ECO:0008006" key="6">
    <source>
        <dbReference type="Google" id="ProtNLM"/>
    </source>
</evidence>
<proteinExistence type="inferred from homology"/>
<dbReference type="InterPro" id="IPR051338">
    <property type="entry name" value="NodU/CmcH_Carbamoyltrnsfr"/>
</dbReference>
<reference evidence="4" key="1">
    <citation type="submission" date="2017-10" db="EMBL/GenBank/DDBJ databases">
        <title>Draft genome sequence of the planktic cyanobacteria Tychonema bourrellyi isolated from alpine lentic freshwater.</title>
        <authorList>
            <person name="Tett A."/>
            <person name="Armanini F."/>
            <person name="Asnicar F."/>
            <person name="Boscaini A."/>
            <person name="Pasolli E."/>
            <person name="Zolfo M."/>
            <person name="Donati C."/>
            <person name="Salmaso N."/>
            <person name="Segata N."/>
        </authorList>
    </citation>
    <scope>NUCLEOTIDE SEQUENCE</scope>
    <source>
        <strain evidence="4">FEM_GT703</strain>
    </source>
</reference>
<evidence type="ECO:0000259" key="3">
    <source>
        <dbReference type="Pfam" id="PF16861"/>
    </source>
</evidence>
<dbReference type="RefSeq" id="WP_096830208.1">
    <property type="nucleotide sequence ID" value="NZ_NXIB02000038.1"/>
</dbReference>
<dbReference type="PANTHER" id="PTHR34847">
    <property type="entry name" value="NODULATION PROTEIN U"/>
    <property type="match status" value="1"/>
</dbReference>
<dbReference type="InterPro" id="IPR003696">
    <property type="entry name" value="Carbtransf_dom"/>
</dbReference>
<dbReference type="Pfam" id="PF02543">
    <property type="entry name" value="Carbam_trans_N"/>
    <property type="match status" value="1"/>
</dbReference>
<feature type="domain" description="Carbamoyltransferase C-terminal" evidence="3">
    <location>
        <begin position="451"/>
        <end position="639"/>
    </location>
</feature>
<dbReference type="OrthoDB" id="9780777at2"/>
<dbReference type="CDD" id="cd24098">
    <property type="entry name" value="ASKHA_NBD_TobZ_N"/>
    <property type="match status" value="1"/>
</dbReference>
<evidence type="ECO:0000313" key="5">
    <source>
        <dbReference type="Proteomes" id="UP000226442"/>
    </source>
</evidence>
<dbReference type="Proteomes" id="UP000226442">
    <property type="component" value="Unassembled WGS sequence"/>
</dbReference>
<dbReference type="GO" id="GO:0003824">
    <property type="term" value="F:catalytic activity"/>
    <property type="evidence" value="ECO:0007669"/>
    <property type="project" value="InterPro"/>
</dbReference>
<dbReference type="Pfam" id="PF16861">
    <property type="entry name" value="Carbam_trans_C"/>
    <property type="match status" value="1"/>
</dbReference>
<protein>
    <recommendedName>
        <fullName evidence="6">Carbamoyltransferase</fullName>
    </recommendedName>
</protein>
<keyword evidence="5" id="KW-1185">Reference proteome</keyword>
<comment type="caution">
    <text evidence="4">The sequence shown here is derived from an EMBL/GenBank/DDBJ whole genome shotgun (WGS) entry which is preliminary data.</text>
</comment>
<dbReference type="SUPFAM" id="SSF53067">
    <property type="entry name" value="Actin-like ATPase domain"/>
    <property type="match status" value="1"/>
</dbReference>
<dbReference type="AlphaFoldDB" id="A0A2G4F271"/>
<accession>A0A2G4F271</accession>
<feature type="domain" description="Carbamoyltransferase" evidence="2">
    <location>
        <begin position="3"/>
        <end position="348"/>
    </location>
</feature>
<gene>
    <name evidence="4" type="ORF">CP500_008615</name>
</gene>
<name>A0A2G4F271_9CYAN</name>
<dbReference type="Gene3D" id="3.30.420.40">
    <property type="match status" value="2"/>
</dbReference>
<dbReference type="PANTHER" id="PTHR34847:SF1">
    <property type="entry name" value="NODULATION PROTEIN U"/>
    <property type="match status" value="1"/>
</dbReference>
<evidence type="ECO:0000313" key="4">
    <source>
        <dbReference type="EMBL" id="PHX55873.1"/>
    </source>
</evidence>